<protein>
    <submittedName>
        <fullName evidence="1">Uncharacterized protein</fullName>
    </submittedName>
</protein>
<evidence type="ECO:0000313" key="1">
    <source>
        <dbReference type="EMBL" id="ACJ83840.1"/>
    </source>
</evidence>
<accession>B7FGG1</accession>
<reference evidence="2" key="2">
    <citation type="submission" date="2012-05" db="EMBL/GenBank/DDBJ databases">
        <authorList>
            <person name="Krishnakumar V."/>
            <person name="Cheung F."/>
            <person name="Xiao Y."/>
            <person name="Chan A."/>
            <person name="Moskal W.A."/>
            <person name="Town C.D."/>
        </authorList>
    </citation>
    <scope>NUCLEOTIDE SEQUENCE</scope>
</reference>
<dbReference type="ExpressionAtlas" id="B7FGG1">
    <property type="expression patterns" value="differential"/>
</dbReference>
<sequence>MSDANSLPRNSGYLDALSQAIHKKLQRALANSSQRRNLLQELFADVALEVALSMVLAILLLELCDFLRSYNLLLLTQVDIFYVGKGFQTKNTIDVRPYVSRVLCTCIEPESSLANQLECLAS</sequence>
<dbReference type="AlphaFoldDB" id="B7FGG1"/>
<dbReference type="EMBL" id="BT051176">
    <property type="protein sequence ID" value="ACJ83840.1"/>
    <property type="molecule type" value="mRNA"/>
</dbReference>
<reference evidence="1" key="1">
    <citation type="submission" date="2008-12" db="EMBL/GenBank/DDBJ databases">
        <title>Medicago truncatula full length cdna cloning project.</title>
        <authorList>
            <person name="Moskal W."/>
            <person name="Chan A."/>
            <person name="Cheung F."/>
            <person name="Xiao Y."/>
            <person name="Town C.D."/>
        </authorList>
    </citation>
    <scope>NUCLEOTIDE SEQUENCE</scope>
</reference>
<proteinExistence type="evidence at transcript level"/>
<dbReference type="EMBL" id="BT140989">
    <property type="protein sequence ID" value="AFK40783.1"/>
    <property type="molecule type" value="mRNA"/>
</dbReference>
<organism evidence="1">
    <name type="scientific">Medicago truncatula</name>
    <name type="common">Barrel medic</name>
    <name type="synonym">Medicago tribuloides</name>
    <dbReference type="NCBI Taxonomy" id="3880"/>
    <lineage>
        <taxon>Eukaryota</taxon>
        <taxon>Viridiplantae</taxon>
        <taxon>Streptophyta</taxon>
        <taxon>Embryophyta</taxon>
        <taxon>Tracheophyta</taxon>
        <taxon>Spermatophyta</taxon>
        <taxon>Magnoliopsida</taxon>
        <taxon>eudicotyledons</taxon>
        <taxon>Gunneridae</taxon>
        <taxon>Pentapetalae</taxon>
        <taxon>rosids</taxon>
        <taxon>fabids</taxon>
        <taxon>Fabales</taxon>
        <taxon>Fabaceae</taxon>
        <taxon>Papilionoideae</taxon>
        <taxon>50 kb inversion clade</taxon>
        <taxon>NPAAA clade</taxon>
        <taxon>Hologalegina</taxon>
        <taxon>IRL clade</taxon>
        <taxon>Trifolieae</taxon>
        <taxon>Medicago</taxon>
    </lineage>
</organism>
<name>B7FGG1_MEDTR</name>
<evidence type="ECO:0000313" key="2">
    <source>
        <dbReference type="EMBL" id="AFK40783.1"/>
    </source>
</evidence>